<keyword evidence="3" id="KW-1185">Reference proteome</keyword>
<proteinExistence type="predicted"/>
<reference evidence="3" key="1">
    <citation type="journal article" date="2019" name="Int. J. Syst. Evol. Microbiol.">
        <title>The Global Catalogue of Microorganisms (GCM) 10K type strain sequencing project: providing services to taxonomists for standard genome sequencing and annotation.</title>
        <authorList>
            <consortium name="The Broad Institute Genomics Platform"/>
            <consortium name="The Broad Institute Genome Sequencing Center for Infectious Disease"/>
            <person name="Wu L."/>
            <person name="Ma J."/>
        </authorList>
    </citation>
    <scope>NUCLEOTIDE SEQUENCE [LARGE SCALE GENOMIC DNA]</scope>
    <source>
        <strain evidence="3">CGMCC 1.15044</strain>
    </source>
</reference>
<dbReference type="InterPro" id="IPR011330">
    <property type="entry name" value="Glyco_hydro/deAcase_b/a-brl"/>
</dbReference>
<organism evidence="2 3">
    <name type="scientific">Paenibacillus physcomitrellae</name>
    <dbReference type="NCBI Taxonomy" id="1619311"/>
    <lineage>
        <taxon>Bacteria</taxon>
        <taxon>Bacillati</taxon>
        <taxon>Bacillota</taxon>
        <taxon>Bacilli</taxon>
        <taxon>Bacillales</taxon>
        <taxon>Paenibacillaceae</taxon>
        <taxon>Paenibacillus</taxon>
    </lineage>
</organism>
<evidence type="ECO:0000259" key="1">
    <source>
        <dbReference type="PROSITE" id="PS51677"/>
    </source>
</evidence>
<comment type="caution">
    <text evidence="2">The sequence shown here is derived from an EMBL/GenBank/DDBJ whole genome shotgun (WGS) entry which is preliminary data.</text>
</comment>
<dbReference type="Gene3D" id="3.20.20.370">
    <property type="entry name" value="Glycoside hydrolase/deacetylase"/>
    <property type="match status" value="1"/>
</dbReference>
<dbReference type="RefSeq" id="WP_094095363.1">
    <property type="nucleotide sequence ID" value="NZ_BMHF01000002.1"/>
</dbReference>
<evidence type="ECO:0000313" key="3">
    <source>
        <dbReference type="Proteomes" id="UP000609323"/>
    </source>
</evidence>
<sequence length="293" mass="33215">MNHERFDFIPIVDRETLPLPGGARVALWVVPNIEHFHFDLPSTSIAPVTAGLVPDIMNYSWRDYGNRVGVWRLMDLMDKYGIKGSATLNSEVCEMYPQIMEAGMKLDWEWLGHGQTNSRFVVGMEEEEERQIIRNVRDTITAATGKAPKGWLGPALSETFSTPDILAEEGFTYVADWVNDEQPYPMKVRSGSLYTIPYSIEINDITAILNLNYTAEEFAQSIIDQFDVLYEEGGHTGKVMSICVHPFLIGHPFRSKYLEKAFKHIRSREDVWIATGSEIVEYWKSAAAKAATI</sequence>
<dbReference type="SUPFAM" id="SSF88713">
    <property type="entry name" value="Glycoside hydrolase/deacetylase"/>
    <property type="match status" value="1"/>
</dbReference>
<dbReference type="PANTHER" id="PTHR43123">
    <property type="entry name" value="POLYSACCHARIDE DEACETYLASE-RELATED"/>
    <property type="match status" value="1"/>
</dbReference>
<name>A0ABQ1FSK5_9BACL</name>
<dbReference type="PROSITE" id="PS51677">
    <property type="entry name" value="NODB"/>
    <property type="match status" value="1"/>
</dbReference>
<gene>
    <name evidence="2" type="ORF">GCM10010917_08700</name>
</gene>
<dbReference type="Proteomes" id="UP000609323">
    <property type="component" value="Unassembled WGS sequence"/>
</dbReference>
<dbReference type="InterPro" id="IPR002509">
    <property type="entry name" value="NODB_dom"/>
</dbReference>
<dbReference type="PANTHER" id="PTHR43123:SF4">
    <property type="entry name" value="POLYSACCHARIDE DEACETYLASE"/>
    <property type="match status" value="1"/>
</dbReference>
<accession>A0ABQ1FSK5</accession>
<dbReference type="EMBL" id="BMHF01000002">
    <property type="protein sequence ID" value="GGA26113.1"/>
    <property type="molecule type" value="Genomic_DNA"/>
</dbReference>
<feature type="domain" description="NodB homology" evidence="1">
    <location>
        <begin position="56"/>
        <end position="274"/>
    </location>
</feature>
<dbReference type="CDD" id="cd10979">
    <property type="entry name" value="CE4_PuuE_like"/>
    <property type="match status" value="1"/>
</dbReference>
<dbReference type="Pfam" id="PF01522">
    <property type="entry name" value="Polysacc_deac_1"/>
    <property type="match status" value="1"/>
</dbReference>
<protein>
    <submittedName>
        <fullName evidence="2">Polysaccharide deacetylase</fullName>
    </submittedName>
</protein>
<evidence type="ECO:0000313" key="2">
    <source>
        <dbReference type="EMBL" id="GGA26113.1"/>
    </source>
</evidence>